<name>A0A0F6WAQ3_9BACT</name>
<proteinExistence type="inferred from homology"/>
<dbReference type="SUPFAM" id="SSF111369">
    <property type="entry name" value="HlyD-like secretion proteins"/>
    <property type="match status" value="1"/>
</dbReference>
<dbReference type="STRING" id="927083.DB32_008879"/>
<gene>
    <name evidence="5" type="ORF">DB32_008879</name>
</gene>
<evidence type="ECO:0000313" key="5">
    <source>
        <dbReference type="EMBL" id="AKF11730.1"/>
    </source>
</evidence>
<evidence type="ECO:0000259" key="3">
    <source>
        <dbReference type="Pfam" id="PF25954"/>
    </source>
</evidence>
<keyword evidence="2" id="KW-0812">Transmembrane</keyword>
<keyword evidence="2" id="KW-1133">Transmembrane helix</keyword>
<dbReference type="PANTHER" id="PTHR30469:SF11">
    <property type="entry name" value="BLL4320 PROTEIN"/>
    <property type="match status" value="1"/>
</dbReference>
<feature type="domain" description="CusB-like beta-barrel" evidence="3">
    <location>
        <begin position="234"/>
        <end position="304"/>
    </location>
</feature>
<dbReference type="Pfam" id="PF25954">
    <property type="entry name" value="Beta-barrel_RND_2"/>
    <property type="match status" value="1"/>
</dbReference>
<organism evidence="5 6">
    <name type="scientific">Sandaracinus amylolyticus</name>
    <dbReference type="NCBI Taxonomy" id="927083"/>
    <lineage>
        <taxon>Bacteria</taxon>
        <taxon>Pseudomonadati</taxon>
        <taxon>Myxococcota</taxon>
        <taxon>Polyangia</taxon>
        <taxon>Polyangiales</taxon>
        <taxon>Sandaracinaceae</taxon>
        <taxon>Sandaracinus</taxon>
    </lineage>
</organism>
<reference evidence="5 6" key="1">
    <citation type="submission" date="2015-03" db="EMBL/GenBank/DDBJ databases">
        <title>Genome assembly of Sandaracinus amylolyticus DSM 53668.</title>
        <authorList>
            <person name="Sharma G."/>
            <person name="Subramanian S."/>
        </authorList>
    </citation>
    <scope>NUCLEOTIDE SEQUENCE [LARGE SCALE GENOMIC DNA]</scope>
    <source>
        <strain evidence="5 6">DSM 53668</strain>
    </source>
</reference>
<dbReference type="AlphaFoldDB" id="A0A0F6WAQ3"/>
<dbReference type="InterPro" id="IPR058792">
    <property type="entry name" value="Beta-barrel_RND_2"/>
</dbReference>
<dbReference type="OrthoDB" id="9784484at2"/>
<dbReference type="NCBIfam" id="TIGR01730">
    <property type="entry name" value="RND_mfp"/>
    <property type="match status" value="1"/>
</dbReference>
<dbReference type="InterPro" id="IPR058647">
    <property type="entry name" value="BSH_CzcB-like"/>
</dbReference>
<dbReference type="GO" id="GO:1990281">
    <property type="term" value="C:efflux pump complex"/>
    <property type="evidence" value="ECO:0007669"/>
    <property type="project" value="TreeGrafter"/>
</dbReference>
<feature type="transmembrane region" description="Helical" evidence="2">
    <location>
        <begin position="33"/>
        <end position="53"/>
    </location>
</feature>
<dbReference type="GO" id="GO:0015562">
    <property type="term" value="F:efflux transmembrane transporter activity"/>
    <property type="evidence" value="ECO:0007669"/>
    <property type="project" value="TreeGrafter"/>
</dbReference>
<evidence type="ECO:0000256" key="2">
    <source>
        <dbReference type="SAM" id="Phobius"/>
    </source>
</evidence>
<dbReference type="KEGG" id="samy:DB32_008879"/>
<comment type="similarity">
    <text evidence="1">Belongs to the membrane fusion protein (MFP) (TC 8.A.1) family.</text>
</comment>
<evidence type="ECO:0000259" key="4">
    <source>
        <dbReference type="Pfam" id="PF25973"/>
    </source>
</evidence>
<dbReference type="Pfam" id="PF25973">
    <property type="entry name" value="BSH_CzcB"/>
    <property type="match status" value="1"/>
</dbReference>
<dbReference type="Gene3D" id="2.40.420.20">
    <property type="match status" value="1"/>
</dbReference>
<dbReference type="InterPro" id="IPR006143">
    <property type="entry name" value="RND_pump_MFP"/>
</dbReference>
<evidence type="ECO:0000313" key="6">
    <source>
        <dbReference type="Proteomes" id="UP000034883"/>
    </source>
</evidence>
<keyword evidence="2" id="KW-0472">Membrane</keyword>
<dbReference type="Gene3D" id="2.40.50.100">
    <property type="match status" value="1"/>
</dbReference>
<sequence length="408" mass="43158">MQSRDGSAHVVASTKDDLRPLGCTRARAMRRGVAALVVLLVILALGGIAGIKWSQITTIIAHAQDMERQGPPPEAIGAAVAEEQVWPQTAHAVGTVASNRDVAIANELPGVVARIAFDSGDAVRAGDLLVQLDVSVERANLDAAIANERLARVTADRAHQLVARGVASEQEGDNAEANAASAAAQVESLRATIERKTVRAPFDGRVGIRAVRLGQYLQPGTTVTTIAGEDATYVDFTLPQELLPALQVGMRAEVRGAGERETLAGEVAAIEPSVDPTTRTVGLRAIVRTGQEQLRAGMFVDVDVVLPQRESVVAVPSTAIVHAPYGDSVYLLEPSDRRTPDGQPILVARQTFVRLGEQRGDFVAITQGVEPGRQVVSAGAFKLRNNAPVIITEDAAPQPELAPRPVSR</sequence>
<feature type="domain" description="CzcB-like barrel-sandwich hybrid" evidence="4">
    <location>
        <begin position="102"/>
        <end position="227"/>
    </location>
</feature>
<protein>
    <submittedName>
        <fullName evidence="5">Putative Co/Zn/Cd efflux system membrane fusion protein</fullName>
    </submittedName>
</protein>
<dbReference type="Proteomes" id="UP000034883">
    <property type="component" value="Chromosome"/>
</dbReference>
<dbReference type="Gene3D" id="1.10.287.470">
    <property type="entry name" value="Helix hairpin bin"/>
    <property type="match status" value="1"/>
</dbReference>
<accession>A0A0F6WAQ3</accession>
<keyword evidence="6" id="KW-1185">Reference proteome</keyword>
<dbReference type="PANTHER" id="PTHR30469">
    <property type="entry name" value="MULTIDRUG RESISTANCE PROTEIN MDTA"/>
    <property type="match status" value="1"/>
</dbReference>
<dbReference type="EMBL" id="CP011125">
    <property type="protein sequence ID" value="AKF11730.1"/>
    <property type="molecule type" value="Genomic_DNA"/>
</dbReference>
<evidence type="ECO:0000256" key="1">
    <source>
        <dbReference type="ARBA" id="ARBA00009477"/>
    </source>
</evidence>
<dbReference type="Gene3D" id="2.40.30.170">
    <property type="match status" value="1"/>
</dbReference>